<dbReference type="Gene3D" id="1.10.8.350">
    <property type="entry name" value="Bacterial muramidase"/>
    <property type="match status" value="1"/>
</dbReference>
<dbReference type="EMBL" id="MFEO01000033">
    <property type="protein sequence ID" value="OGE88451.1"/>
    <property type="molecule type" value="Genomic_DNA"/>
</dbReference>
<dbReference type="SUPFAM" id="SSF53955">
    <property type="entry name" value="Lysozyme-like"/>
    <property type="match status" value="1"/>
</dbReference>
<dbReference type="Proteomes" id="UP000178377">
    <property type="component" value="Unassembled WGS sequence"/>
</dbReference>
<name>A0A1F5PEV4_9BACT</name>
<evidence type="ECO:0000313" key="2">
    <source>
        <dbReference type="EMBL" id="OGE88451.1"/>
    </source>
</evidence>
<feature type="domain" description="Transglycosylase SLT" evidence="1">
    <location>
        <begin position="15"/>
        <end position="222"/>
    </location>
</feature>
<sequence length="249" mass="27779">MLALVLVASLATPRVDYVKREAVAAGVPITTVEFLFGDQRIDPDIKFTAGKSPLTWKEAITNLLKPESVARGYQYLREHQEFAKRAAEKYGVDGASLVAVMKVETDLGSYPGDYRVFNVFLTNLIRASEQKWRWHGENLVNLIQYCRQANRDCFEIRGSWAGAFGLPQFLPFSFTHYGVDGDGDDVIDLFNPADAFVSCASFLAAHGWKKDQRRALAAYFGAKSPYQDAVLRYAVAVRALIENDAKKPA</sequence>
<dbReference type="InterPro" id="IPR031304">
    <property type="entry name" value="SLT_2"/>
</dbReference>
<dbReference type="Gene3D" id="1.10.530.10">
    <property type="match status" value="1"/>
</dbReference>
<evidence type="ECO:0000259" key="1">
    <source>
        <dbReference type="Pfam" id="PF13406"/>
    </source>
</evidence>
<dbReference type="AlphaFoldDB" id="A0A1F5PEV4"/>
<dbReference type="InterPro" id="IPR023346">
    <property type="entry name" value="Lysozyme-like_dom_sf"/>
</dbReference>
<accession>A0A1F5PEV4</accession>
<dbReference type="GO" id="GO:0008933">
    <property type="term" value="F:peptidoglycan lytic transglycosylase activity"/>
    <property type="evidence" value="ECO:0007669"/>
    <property type="project" value="TreeGrafter"/>
</dbReference>
<protein>
    <recommendedName>
        <fullName evidence="1">Transglycosylase SLT domain-containing protein</fullName>
    </recommendedName>
</protein>
<dbReference type="PANTHER" id="PTHR30163">
    <property type="entry name" value="MEMBRANE-BOUND LYTIC MUREIN TRANSGLYCOSYLASE B"/>
    <property type="match status" value="1"/>
</dbReference>
<gene>
    <name evidence="2" type="ORF">A2722_00925</name>
</gene>
<evidence type="ECO:0000313" key="3">
    <source>
        <dbReference type="Proteomes" id="UP000178377"/>
    </source>
</evidence>
<comment type="caution">
    <text evidence="2">The sequence shown here is derived from an EMBL/GenBank/DDBJ whole genome shotgun (WGS) entry which is preliminary data.</text>
</comment>
<proteinExistence type="predicted"/>
<reference evidence="2 3" key="1">
    <citation type="journal article" date="2016" name="Nat. Commun.">
        <title>Thousands of microbial genomes shed light on interconnected biogeochemical processes in an aquifer system.</title>
        <authorList>
            <person name="Anantharaman K."/>
            <person name="Brown C.T."/>
            <person name="Hug L.A."/>
            <person name="Sharon I."/>
            <person name="Castelle C.J."/>
            <person name="Probst A.J."/>
            <person name="Thomas B.C."/>
            <person name="Singh A."/>
            <person name="Wilkins M.J."/>
            <person name="Karaoz U."/>
            <person name="Brodie E.L."/>
            <person name="Williams K.H."/>
            <person name="Hubbard S.S."/>
            <person name="Banfield J.F."/>
        </authorList>
    </citation>
    <scope>NUCLEOTIDE SEQUENCE [LARGE SCALE GENOMIC DNA]</scope>
</reference>
<dbReference type="InterPro" id="IPR043426">
    <property type="entry name" value="MltB-like"/>
</dbReference>
<dbReference type="PANTHER" id="PTHR30163:SF9">
    <property type="entry name" value="MEMBRANE-BOUND LYTIC MUREIN TRANSGLYCOSYLASE B"/>
    <property type="match status" value="1"/>
</dbReference>
<dbReference type="Pfam" id="PF13406">
    <property type="entry name" value="SLT_2"/>
    <property type="match status" value="1"/>
</dbReference>
<organism evidence="2 3">
    <name type="scientific">Candidatus Doudnabacteria bacterium RIFCSPHIGHO2_01_FULL_50_11</name>
    <dbReference type="NCBI Taxonomy" id="1817828"/>
    <lineage>
        <taxon>Bacteria</taxon>
        <taxon>Candidatus Doudnaibacteriota</taxon>
    </lineage>
</organism>
<dbReference type="GO" id="GO:0009253">
    <property type="term" value="P:peptidoglycan catabolic process"/>
    <property type="evidence" value="ECO:0007669"/>
    <property type="project" value="TreeGrafter"/>
</dbReference>